<sequence length="198" mass="21718">MIHIFLLGTGPPQRPTTPTRSSSSSYPDRDAFKTPPASPSPRRRVSSPTKRNPLDCLFIPFRPIPESPSRTPRTRPSQTDEPFYSRTQDAKEAAVRGTLRLGSETYSSIVEQDRSITPEDFPKLPNATFTGVAEPIDLSKGRVGSSVMFPDAVKDDAFVVPEDFGNAIIMACSVCLMFARDQSFTLITFFSLSGPDVG</sequence>
<protein>
    <submittedName>
        <fullName evidence="2">Uncharacterized protein</fullName>
    </submittedName>
</protein>
<accession>A0A4S4L5A9</accession>
<comment type="caution">
    <text evidence="2">The sequence shown here is derived from an EMBL/GenBank/DDBJ whole genome shotgun (WGS) entry which is preliminary data.</text>
</comment>
<organism evidence="2 3">
    <name type="scientific">Phellinidium pouzarii</name>
    <dbReference type="NCBI Taxonomy" id="167371"/>
    <lineage>
        <taxon>Eukaryota</taxon>
        <taxon>Fungi</taxon>
        <taxon>Dikarya</taxon>
        <taxon>Basidiomycota</taxon>
        <taxon>Agaricomycotina</taxon>
        <taxon>Agaricomycetes</taxon>
        <taxon>Hymenochaetales</taxon>
        <taxon>Hymenochaetaceae</taxon>
        <taxon>Phellinidium</taxon>
    </lineage>
</organism>
<keyword evidence="3" id="KW-1185">Reference proteome</keyword>
<name>A0A4S4L5A9_9AGAM</name>
<reference evidence="2 3" key="1">
    <citation type="submission" date="2019-02" db="EMBL/GenBank/DDBJ databases">
        <title>Genome sequencing of the rare red list fungi Phellinidium pouzarii.</title>
        <authorList>
            <person name="Buettner E."/>
            <person name="Kellner H."/>
        </authorList>
    </citation>
    <scope>NUCLEOTIDE SEQUENCE [LARGE SCALE GENOMIC DNA]</scope>
    <source>
        <strain evidence="2 3">DSM 108285</strain>
    </source>
</reference>
<dbReference type="AlphaFoldDB" id="A0A4S4L5A9"/>
<dbReference type="EMBL" id="SGPK01000195">
    <property type="protein sequence ID" value="THH06447.1"/>
    <property type="molecule type" value="Genomic_DNA"/>
</dbReference>
<gene>
    <name evidence="2" type="ORF">EW145_g4082</name>
</gene>
<evidence type="ECO:0000313" key="2">
    <source>
        <dbReference type="EMBL" id="THH06447.1"/>
    </source>
</evidence>
<feature type="compositionally biased region" description="Low complexity" evidence="1">
    <location>
        <begin position="67"/>
        <end position="79"/>
    </location>
</feature>
<evidence type="ECO:0000256" key="1">
    <source>
        <dbReference type="SAM" id="MobiDB-lite"/>
    </source>
</evidence>
<proteinExistence type="predicted"/>
<dbReference type="Proteomes" id="UP000308199">
    <property type="component" value="Unassembled WGS sequence"/>
</dbReference>
<evidence type="ECO:0000313" key="3">
    <source>
        <dbReference type="Proteomes" id="UP000308199"/>
    </source>
</evidence>
<feature type="compositionally biased region" description="Low complexity" evidence="1">
    <location>
        <begin position="8"/>
        <end position="25"/>
    </location>
</feature>
<feature type="region of interest" description="Disordered" evidence="1">
    <location>
        <begin position="1"/>
        <end position="83"/>
    </location>
</feature>